<feature type="region of interest" description="Disordered" evidence="1">
    <location>
        <begin position="96"/>
        <end position="151"/>
    </location>
</feature>
<feature type="transmembrane region" description="Helical" evidence="2">
    <location>
        <begin position="6"/>
        <end position="26"/>
    </location>
</feature>
<protein>
    <submittedName>
        <fullName evidence="3">Uncharacterized protein</fullName>
    </submittedName>
</protein>
<proteinExistence type="predicted"/>
<reference evidence="3 4" key="1">
    <citation type="journal article" date="2016" name="Proc. Natl. Acad. Sci. U.S.A.">
        <title>Comparative genomics of biotechnologically important yeasts.</title>
        <authorList>
            <person name="Riley R."/>
            <person name="Haridas S."/>
            <person name="Wolfe K.H."/>
            <person name="Lopes M.R."/>
            <person name="Hittinger C.T."/>
            <person name="Goeker M."/>
            <person name="Salamov A.A."/>
            <person name="Wisecaver J.H."/>
            <person name="Long T.M."/>
            <person name="Calvey C.H."/>
            <person name="Aerts A.L."/>
            <person name="Barry K.W."/>
            <person name="Choi C."/>
            <person name="Clum A."/>
            <person name="Coughlan A.Y."/>
            <person name="Deshpande S."/>
            <person name="Douglass A.P."/>
            <person name="Hanson S.J."/>
            <person name="Klenk H.-P."/>
            <person name="LaButti K.M."/>
            <person name="Lapidus A."/>
            <person name="Lindquist E.A."/>
            <person name="Lipzen A.M."/>
            <person name="Meier-Kolthoff J.P."/>
            <person name="Ohm R.A."/>
            <person name="Otillar R.P."/>
            <person name="Pangilinan J.L."/>
            <person name="Peng Y."/>
            <person name="Rokas A."/>
            <person name="Rosa C.A."/>
            <person name="Scheuner C."/>
            <person name="Sibirny A.A."/>
            <person name="Slot J.C."/>
            <person name="Stielow J.B."/>
            <person name="Sun H."/>
            <person name="Kurtzman C.P."/>
            <person name="Blackwell M."/>
            <person name="Grigoriev I.V."/>
            <person name="Jeffries T.W."/>
        </authorList>
    </citation>
    <scope>NUCLEOTIDE SEQUENCE [LARGE SCALE GENOMIC DNA]</scope>
    <source>
        <strain evidence="3 4">NRRL Y-11557</strain>
    </source>
</reference>
<dbReference type="OrthoDB" id="10575219at2759"/>
<evidence type="ECO:0000256" key="1">
    <source>
        <dbReference type="SAM" id="MobiDB-lite"/>
    </source>
</evidence>
<keyword evidence="2" id="KW-0812">Transmembrane</keyword>
<dbReference type="EMBL" id="KV454291">
    <property type="protein sequence ID" value="ODQ75147.1"/>
    <property type="molecule type" value="Genomic_DNA"/>
</dbReference>
<gene>
    <name evidence="3" type="ORF">LIPSTDRAFT_239488</name>
</gene>
<keyword evidence="4" id="KW-1185">Reference proteome</keyword>
<evidence type="ECO:0000256" key="2">
    <source>
        <dbReference type="SAM" id="Phobius"/>
    </source>
</evidence>
<evidence type="ECO:0000313" key="4">
    <source>
        <dbReference type="Proteomes" id="UP000094385"/>
    </source>
</evidence>
<organism evidence="3 4">
    <name type="scientific">Lipomyces starkeyi NRRL Y-11557</name>
    <dbReference type="NCBI Taxonomy" id="675824"/>
    <lineage>
        <taxon>Eukaryota</taxon>
        <taxon>Fungi</taxon>
        <taxon>Dikarya</taxon>
        <taxon>Ascomycota</taxon>
        <taxon>Saccharomycotina</taxon>
        <taxon>Lipomycetes</taxon>
        <taxon>Lipomycetales</taxon>
        <taxon>Lipomycetaceae</taxon>
        <taxon>Lipomyces</taxon>
    </lineage>
</organism>
<dbReference type="Proteomes" id="UP000094385">
    <property type="component" value="Unassembled WGS sequence"/>
</dbReference>
<name>A0A1E3QDR3_LIPST</name>
<dbReference type="AlphaFoldDB" id="A0A1E3QDR3"/>
<evidence type="ECO:0000313" key="3">
    <source>
        <dbReference type="EMBL" id="ODQ75147.1"/>
    </source>
</evidence>
<keyword evidence="2" id="KW-1133">Transmembrane helix</keyword>
<accession>A0A1E3QDR3</accession>
<keyword evidence="2" id="KW-0472">Membrane</keyword>
<sequence>MEPVSRSVGVAVAVVLVILLSFLISLRLRRIRHGAGPPMMIDHSPSGVMGRRRRRDRLGTPRLGRTADTVAIDLQHPDMQQELLPQLSLNEQNMRGMTLPSYEQPRPPTYEEAVQGQQGECEDSDSSGQVNGRTLNVAHPQRALRRESLGL</sequence>